<organism evidence="1 2">
    <name type="scientific">Bacillus thuringiensis</name>
    <dbReference type="NCBI Taxonomy" id="1428"/>
    <lineage>
        <taxon>Bacteria</taxon>
        <taxon>Bacillati</taxon>
        <taxon>Bacillota</taxon>
        <taxon>Bacilli</taxon>
        <taxon>Bacillales</taxon>
        <taxon>Bacillaceae</taxon>
        <taxon>Bacillus</taxon>
        <taxon>Bacillus cereus group</taxon>
    </lineage>
</organism>
<dbReference type="Proteomes" id="UP001292252">
    <property type="component" value="Unassembled WGS sequence"/>
</dbReference>
<reference evidence="1" key="1">
    <citation type="submission" date="2023-12" db="EMBL/GenBank/DDBJ databases">
        <title>Genome sequence of Bacillus thuringiensis strain SS10.</title>
        <authorList>
            <person name="Rouis S."/>
        </authorList>
    </citation>
    <scope>NUCLEOTIDE SEQUENCE</scope>
    <source>
        <strain evidence="1">SS10</strain>
    </source>
</reference>
<evidence type="ECO:0000313" key="2">
    <source>
        <dbReference type="Proteomes" id="UP001292252"/>
    </source>
</evidence>
<comment type="caution">
    <text evidence="1">The sequence shown here is derived from an EMBL/GenBank/DDBJ whole genome shotgun (WGS) entry which is preliminary data.</text>
</comment>
<gene>
    <name evidence="1" type="ORF">U2F49_29955</name>
</gene>
<evidence type="ECO:0000313" key="1">
    <source>
        <dbReference type="EMBL" id="MDZ5480367.1"/>
    </source>
</evidence>
<sequence>MREAIEEYIKHLHQGAIDSKKDADKSFEKGDLGSAGFHRGQYHALENIAIVLEDILGDYKEEE</sequence>
<proteinExistence type="predicted"/>
<name>A0AAW9JG43_BACTU</name>
<dbReference type="AlphaFoldDB" id="A0AAW9JG43"/>
<dbReference type="EMBL" id="JAXOTW010000031">
    <property type="protein sequence ID" value="MDZ5480367.1"/>
    <property type="molecule type" value="Genomic_DNA"/>
</dbReference>
<protein>
    <submittedName>
        <fullName evidence="1">Glyoxalase</fullName>
    </submittedName>
</protein>
<accession>A0AAW9JG43</accession>
<dbReference type="RefSeq" id="WP_322471497.1">
    <property type="nucleotide sequence ID" value="NZ_JAXOTW010000031.1"/>
</dbReference>